<feature type="compositionally biased region" description="Polar residues" evidence="1">
    <location>
        <begin position="64"/>
        <end position="77"/>
    </location>
</feature>
<feature type="region of interest" description="Disordered" evidence="1">
    <location>
        <begin position="46"/>
        <end position="93"/>
    </location>
</feature>
<evidence type="ECO:0000313" key="2">
    <source>
        <dbReference type="EMBL" id="PKA64904.1"/>
    </source>
</evidence>
<reference evidence="2 3" key="1">
    <citation type="journal article" date="2017" name="Nature">
        <title>The Apostasia genome and the evolution of orchids.</title>
        <authorList>
            <person name="Zhang G.Q."/>
            <person name="Liu K.W."/>
            <person name="Li Z."/>
            <person name="Lohaus R."/>
            <person name="Hsiao Y.Y."/>
            <person name="Niu S.C."/>
            <person name="Wang J.Y."/>
            <person name="Lin Y.C."/>
            <person name="Xu Q."/>
            <person name="Chen L.J."/>
            <person name="Yoshida K."/>
            <person name="Fujiwara S."/>
            <person name="Wang Z.W."/>
            <person name="Zhang Y.Q."/>
            <person name="Mitsuda N."/>
            <person name="Wang M."/>
            <person name="Liu G.H."/>
            <person name="Pecoraro L."/>
            <person name="Huang H.X."/>
            <person name="Xiao X.J."/>
            <person name="Lin M."/>
            <person name="Wu X.Y."/>
            <person name="Wu W.L."/>
            <person name="Chen Y.Y."/>
            <person name="Chang S.B."/>
            <person name="Sakamoto S."/>
            <person name="Ohme-Takagi M."/>
            <person name="Yagi M."/>
            <person name="Zeng S.J."/>
            <person name="Shen C.Y."/>
            <person name="Yeh C.M."/>
            <person name="Luo Y.B."/>
            <person name="Tsai W.C."/>
            <person name="Van de Peer Y."/>
            <person name="Liu Z.J."/>
        </authorList>
    </citation>
    <scope>NUCLEOTIDE SEQUENCE [LARGE SCALE GENOMIC DNA]</scope>
    <source>
        <strain evidence="3">cv. Shenzhen</strain>
        <tissue evidence="2">Stem</tissue>
    </source>
</reference>
<dbReference type="EMBL" id="KZ451899">
    <property type="protein sequence ID" value="PKA64904.1"/>
    <property type="molecule type" value="Genomic_DNA"/>
</dbReference>
<sequence length="109" mass="11413">MLPHPPITEEPLQPVVASSAPFPPIVAVPRLSLPVVATPALFQPVAAGAPPRLREQKGVPLTSRAPSAQASGSSHPPSQDFPHQGTPQYGPEAFFGSLDFDVAFSDAIR</sequence>
<keyword evidence="3" id="KW-1185">Reference proteome</keyword>
<name>A0A2I0BAS2_9ASPA</name>
<dbReference type="AlphaFoldDB" id="A0A2I0BAS2"/>
<proteinExistence type="predicted"/>
<accession>A0A2I0BAS2</accession>
<organism evidence="2 3">
    <name type="scientific">Apostasia shenzhenica</name>
    <dbReference type="NCBI Taxonomy" id="1088818"/>
    <lineage>
        <taxon>Eukaryota</taxon>
        <taxon>Viridiplantae</taxon>
        <taxon>Streptophyta</taxon>
        <taxon>Embryophyta</taxon>
        <taxon>Tracheophyta</taxon>
        <taxon>Spermatophyta</taxon>
        <taxon>Magnoliopsida</taxon>
        <taxon>Liliopsida</taxon>
        <taxon>Asparagales</taxon>
        <taxon>Orchidaceae</taxon>
        <taxon>Apostasioideae</taxon>
        <taxon>Apostasia</taxon>
    </lineage>
</organism>
<gene>
    <name evidence="2" type="ORF">AXF42_Ash011506</name>
</gene>
<protein>
    <submittedName>
        <fullName evidence="2">Uncharacterized protein</fullName>
    </submittedName>
</protein>
<evidence type="ECO:0000256" key="1">
    <source>
        <dbReference type="SAM" id="MobiDB-lite"/>
    </source>
</evidence>
<evidence type="ECO:0000313" key="3">
    <source>
        <dbReference type="Proteomes" id="UP000236161"/>
    </source>
</evidence>
<dbReference type="Proteomes" id="UP000236161">
    <property type="component" value="Unassembled WGS sequence"/>
</dbReference>